<dbReference type="Proteomes" id="UP001595075">
    <property type="component" value="Unassembled WGS sequence"/>
</dbReference>
<evidence type="ECO:0000313" key="2">
    <source>
        <dbReference type="EMBL" id="KAL2075018.1"/>
    </source>
</evidence>
<gene>
    <name evidence="2" type="ORF">VTL71DRAFT_8798</name>
</gene>
<keyword evidence="3" id="KW-1185">Reference proteome</keyword>
<evidence type="ECO:0008006" key="4">
    <source>
        <dbReference type="Google" id="ProtNLM"/>
    </source>
</evidence>
<dbReference type="EMBL" id="JAZHXI010000002">
    <property type="protein sequence ID" value="KAL2075018.1"/>
    <property type="molecule type" value="Genomic_DNA"/>
</dbReference>
<evidence type="ECO:0000256" key="1">
    <source>
        <dbReference type="SAM" id="MobiDB-lite"/>
    </source>
</evidence>
<accession>A0ABR4CYM2</accession>
<feature type="region of interest" description="Disordered" evidence="1">
    <location>
        <begin position="1"/>
        <end position="30"/>
    </location>
</feature>
<proteinExistence type="predicted"/>
<reference evidence="2 3" key="1">
    <citation type="journal article" date="2024" name="Commun. Biol.">
        <title>Comparative genomic analysis of thermophilic fungi reveals convergent evolutionary adaptations and gene losses.</title>
        <authorList>
            <person name="Steindorff A.S."/>
            <person name="Aguilar-Pontes M.V."/>
            <person name="Robinson A.J."/>
            <person name="Andreopoulos B."/>
            <person name="LaButti K."/>
            <person name="Kuo A."/>
            <person name="Mondo S."/>
            <person name="Riley R."/>
            <person name="Otillar R."/>
            <person name="Haridas S."/>
            <person name="Lipzen A."/>
            <person name="Grimwood J."/>
            <person name="Schmutz J."/>
            <person name="Clum A."/>
            <person name="Reid I.D."/>
            <person name="Moisan M.C."/>
            <person name="Butler G."/>
            <person name="Nguyen T.T.M."/>
            <person name="Dewar K."/>
            <person name="Conant G."/>
            <person name="Drula E."/>
            <person name="Henrissat B."/>
            <person name="Hansel C."/>
            <person name="Singer S."/>
            <person name="Hutchinson M.I."/>
            <person name="de Vries R.P."/>
            <person name="Natvig D.O."/>
            <person name="Powell A.J."/>
            <person name="Tsang A."/>
            <person name="Grigoriev I.V."/>
        </authorList>
    </citation>
    <scope>NUCLEOTIDE SEQUENCE [LARGE SCALE GENOMIC DNA]</scope>
    <source>
        <strain evidence="2 3">CBS 494.80</strain>
    </source>
</reference>
<comment type="caution">
    <text evidence="2">The sequence shown here is derived from an EMBL/GenBank/DDBJ whole genome shotgun (WGS) entry which is preliminary data.</text>
</comment>
<protein>
    <recommendedName>
        <fullName evidence="4">Metacaspase</fullName>
    </recommendedName>
</protein>
<sequence length="343" mass="37776">MTSLASNNTAGSSDNDTDDNASNTPPTPIKTTMPYPYKRVVALLCCWEDDEEGCWGELVRLQTVFEKSYHFETDLYPMPSQNPESSLLTKIEEIKEKVEDEETLVILYYGGHGAMRGKKEASFEWHCLGDYLTYIGDDEDHDRPLSQLRMRHDPNRFVSPVRWPVVEKALRSIQSDVLVLIDGCEASSALAQVKADGSSRRMDFIAACGGHDAGTPVPGKMTYQYRLGRTFTDMLIHVLEAKVEGQEAFTVADLHLSIVQRILEVKLETKRAPPTPLHFSVGAINGIISPNIQLQALKEKPGAIPGKNAANAAVLAEIAELANKMQELQAKVDTSGTGANNSI</sequence>
<name>A0ABR4CYM2_9HELO</name>
<organism evidence="2 3">
    <name type="scientific">Oculimacula yallundae</name>
    <dbReference type="NCBI Taxonomy" id="86028"/>
    <lineage>
        <taxon>Eukaryota</taxon>
        <taxon>Fungi</taxon>
        <taxon>Dikarya</taxon>
        <taxon>Ascomycota</taxon>
        <taxon>Pezizomycotina</taxon>
        <taxon>Leotiomycetes</taxon>
        <taxon>Helotiales</taxon>
        <taxon>Ploettnerulaceae</taxon>
        <taxon>Oculimacula</taxon>
    </lineage>
</organism>
<evidence type="ECO:0000313" key="3">
    <source>
        <dbReference type="Proteomes" id="UP001595075"/>
    </source>
</evidence>
<feature type="compositionally biased region" description="Low complexity" evidence="1">
    <location>
        <begin position="1"/>
        <end position="24"/>
    </location>
</feature>